<evidence type="ECO:0000256" key="3">
    <source>
        <dbReference type="ARBA" id="ARBA00006483"/>
    </source>
</evidence>
<keyword evidence="4 7" id="KW-0812">Transmembrane</keyword>
<sequence>MVVLLEPDDEVFGPMTIFHLARDEEVVVFNWKFNDRVVLCVLSFVTVLVLAFTHVGLNVLVSLIVGAFIVSVHAAFRGTDDLFLDEEEAVNGGLVSVVGSSMRAGYTRLS</sequence>
<feature type="transmembrane region" description="Helical" evidence="7">
    <location>
        <begin position="59"/>
        <end position="76"/>
    </location>
</feature>
<evidence type="ECO:0000256" key="4">
    <source>
        <dbReference type="ARBA" id="ARBA00022692"/>
    </source>
</evidence>
<dbReference type="PANTHER" id="PTHR19317">
    <property type="entry name" value="PRENYLATED RAB ACCEPTOR 1-RELATED"/>
    <property type="match status" value="1"/>
</dbReference>
<evidence type="ECO:0000256" key="7">
    <source>
        <dbReference type="RuleBase" id="RU363107"/>
    </source>
</evidence>
<evidence type="ECO:0000313" key="8">
    <source>
        <dbReference type="EMBL" id="KAF9619090.1"/>
    </source>
</evidence>
<evidence type="ECO:0000256" key="1">
    <source>
        <dbReference type="ARBA" id="ARBA00002501"/>
    </source>
</evidence>
<dbReference type="Proteomes" id="UP000631114">
    <property type="component" value="Unassembled WGS sequence"/>
</dbReference>
<keyword evidence="6 7" id="KW-0472">Membrane</keyword>
<keyword evidence="5 7" id="KW-1133">Transmembrane helix</keyword>
<gene>
    <name evidence="8" type="ORF">IFM89_005104</name>
</gene>
<accession>A0A835M4Q1</accession>
<reference evidence="8 9" key="1">
    <citation type="submission" date="2020-10" db="EMBL/GenBank/DDBJ databases">
        <title>The Coptis chinensis genome and diversification of protoberbering-type alkaloids.</title>
        <authorList>
            <person name="Wang B."/>
            <person name="Shu S."/>
            <person name="Song C."/>
            <person name="Liu Y."/>
        </authorList>
    </citation>
    <scope>NUCLEOTIDE SEQUENCE [LARGE SCALE GENOMIC DNA]</scope>
    <source>
        <strain evidence="8">HL-2020</strain>
        <tissue evidence="8">Leaf</tissue>
    </source>
</reference>
<name>A0A835M4Q1_9MAGN</name>
<dbReference type="OrthoDB" id="63113at2759"/>
<comment type="caution">
    <text evidence="8">The sequence shown here is derived from an EMBL/GenBank/DDBJ whole genome shotgun (WGS) entry which is preliminary data.</text>
</comment>
<comment type="caution">
    <text evidence="7">Lacks conserved residue(s) required for the propagation of feature annotation.</text>
</comment>
<dbReference type="GO" id="GO:0016192">
    <property type="term" value="P:vesicle-mediated transport"/>
    <property type="evidence" value="ECO:0007669"/>
    <property type="project" value="TreeGrafter"/>
</dbReference>
<comment type="similarity">
    <text evidence="3 7">Belongs to the PRA1 family.</text>
</comment>
<dbReference type="GO" id="GO:0016020">
    <property type="term" value="C:membrane"/>
    <property type="evidence" value="ECO:0007669"/>
    <property type="project" value="UniProtKB-SubCell"/>
</dbReference>
<comment type="function">
    <text evidence="1 7">May be involved in both secretory and endocytic intracellular trafficking in the endosomal/prevacuolar compartments.</text>
</comment>
<evidence type="ECO:0000256" key="5">
    <source>
        <dbReference type="ARBA" id="ARBA00022989"/>
    </source>
</evidence>
<proteinExistence type="inferred from homology"/>
<dbReference type="InterPro" id="IPR004895">
    <property type="entry name" value="Prenylated_rab_accept_PRA1"/>
</dbReference>
<evidence type="ECO:0000313" key="9">
    <source>
        <dbReference type="Proteomes" id="UP000631114"/>
    </source>
</evidence>
<dbReference type="EMBL" id="JADFTS010000002">
    <property type="protein sequence ID" value="KAF9619090.1"/>
    <property type="molecule type" value="Genomic_DNA"/>
</dbReference>
<dbReference type="GO" id="GO:0005794">
    <property type="term" value="C:Golgi apparatus"/>
    <property type="evidence" value="ECO:0007669"/>
    <property type="project" value="TreeGrafter"/>
</dbReference>
<organism evidence="8 9">
    <name type="scientific">Coptis chinensis</name>
    <dbReference type="NCBI Taxonomy" id="261450"/>
    <lineage>
        <taxon>Eukaryota</taxon>
        <taxon>Viridiplantae</taxon>
        <taxon>Streptophyta</taxon>
        <taxon>Embryophyta</taxon>
        <taxon>Tracheophyta</taxon>
        <taxon>Spermatophyta</taxon>
        <taxon>Magnoliopsida</taxon>
        <taxon>Ranunculales</taxon>
        <taxon>Ranunculaceae</taxon>
        <taxon>Coptidoideae</taxon>
        <taxon>Coptis</taxon>
    </lineage>
</organism>
<evidence type="ECO:0000256" key="2">
    <source>
        <dbReference type="ARBA" id="ARBA00004141"/>
    </source>
</evidence>
<protein>
    <recommendedName>
        <fullName evidence="7">PRA1 family protein</fullName>
    </recommendedName>
</protein>
<dbReference type="PANTHER" id="PTHR19317:SF84">
    <property type="entry name" value="PRA1 FAMILY PROTEIN"/>
    <property type="match status" value="1"/>
</dbReference>
<keyword evidence="9" id="KW-1185">Reference proteome</keyword>
<dbReference type="GO" id="GO:0005783">
    <property type="term" value="C:endoplasmic reticulum"/>
    <property type="evidence" value="ECO:0007669"/>
    <property type="project" value="TreeGrafter"/>
</dbReference>
<evidence type="ECO:0000256" key="6">
    <source>
        <dbReference type="ARBA" id="ARBA00023136"/>
    </source>
</evidence>
<dbReference type="AlphaFoldDB" id="A0A835M4Q1"/>
<dbReference type="Pfam" id="PF03208">
    <property type="entry name" value="PRA1"/>
    <property type="match status" value="1"/>
</dbReference>
<keyword evidence="7" id="KW-0813">Transport</keyword>
<comment type="subcellular location">
    <subcellularLocation>
        <location evidence="2 7">Membrane</location>
        <topology evidence="2 7">Multi-pass membrane protein</topology>
    </subcellularLocation>
</comment>